<sequence length="243" mass="26486">MRWLVLVGSFRRRRRGVGEDSGAAERAGGVGAEPRVDAARVEAVPAARQQAALVAVRELRDADRALGRRPADADAGGGVHEDGQRGDGQLHLAPVPGLGRRRRRRGLRRRRRPIGRVVVLAAAAAARSRAREEAPEVGVDEEDEEDVEHDEARREKPPVCLPVDAGGGGGAWAGAHGCRLTHSVGFGSLSTRPGPSLTVRRIRSKSKYANHSYRRPDHTIRRNGKLGKWIDTAEMTTRIYIYT</sequence>
<feature type="region of interest" description="Disordered" evidence="1">
    <location>
        <begin position="65"/>
        <end position="107"/>
    </location>
</feature>
<gene>
    <name evidence="2" type="ORF">Zm00014a_042057</name>
</gene>
<evidence type="ECO:0000313" key="2">
    <source>
        <dbReference type="EMBL" id="PWZ11680.1"/>
    </source>
</evidence>
<accession>A0A3L6DSV7</accession>
<protein>
    <submittedName>
        <fullName evidence="2">Uncharacterized protein</fullName>
    </submittedName>
</protein>
<organism evidence="2">
    <name type="scientific">Zea mays</name>
    <name type="common">Maize</name>
    <dbReference type="NCBI Taxonomy" id="4577"/>
    <lineage>
        <taxon>Eukaryota</taxon>
        <taxon>Viridiplantae</taxon>
        <taxon>Streptophyta</taxon>
        <taxon>Embryophyta</taxon>
        <taxon>Tracheophyta</taxon>
        <taxon>Spermatophyta</taxon>
        <taxon>Magnoliopsida</taxon>
        <taxon>Liliopsida</taxon>
        <taxon>Poales</taxon>
        <taxon>Poaceae</taxon>
        <taxon>PACMAD clade</taxon>
        <taxon>Panicoideae</taxon>
        <taxon>Andropogonodae</taxon>
        <taxon>Andropogoneae</taxon>
        <taxon>Tripsacinae</taxon>
        <taxon>Zea</taxon>
    </lineage>
</organism>
<feature type="compositionally biased region" description="Acidic residues" evidence="1">
    <location>
        <begin position="138"/>
        <end position="149"/>
    </location>
</feature>
<comment type="caution">
    <text evidence="2">The sequence shown here is derived from an EMBL/GenBank/DDBJ whole genome shotgun (WGS) entry which is preliminary data.</text>
</comment>
<feature type="region of interest" description="Disordered" evidence="1">
    <location>
        <begin position="129"/>
        <end position="162"/>
    </location>
</feature>
<dbReference type="AlphaFoldDB" id="A0A3L6DSV7"/>
<proteinExistence type="predicted"/>
<dbReference type="EMBL" id="NCVQ01000009">
    <property type="protein sequence ID" value="PWZ11680.1"/>
    <property type="molecule type" value="Genomic_DNA"/>
</dbReference>
<name>A0A3L6DSV7_MAIZE</name>
<evidence type="ECO:0000256" key="1">
    <source>
        <dbReference type="SAM" id="MobiDB-lite"/>
    </source>
</evidence>
<reference evidence="2" key="1">
    <citation type="journal article" date="2018" name="Nat. Genet.">
        <title>Extensive intraspecific gene order and gene structural variations between Mo17 and other maize genomes.</title>
        <authorList>
            <person name="Sun S."/>
            <person name="Zhou Y."/>
            <person name="Chen J."/>
            <person name="Shi J."/>
            <person name="Zhao H."/>
            <person name="Zhao H."/>
            <person name="Song W."/>
            <person name="Zhang M."/>
            <person name="Cui Y."/>
            <person name="Dong X."/>
            <person name="Liu H."/>
            <person name="Ma X."/>
            <person name="Jiao Y."/>
            <person name="Wang B."/>
            <person name="Wei X."/>
            <person name="Stein J.C."/>
            <person name="Glaubitz J.C."/>
            <person name="Lu F."/>
            <person name="Yu G."/>
            <person name="Liang C."/>
            <person name="Fengler K."/>
            <person name="Li B."/>
            <person name="Rafalski A."/>
            <person name="Schnable P.S."/>
            <person name="Ware D.H."/>
            <person name="Buckler E.S."/>
            <person name="Lai J."/>
        </authorList>
    </citation>
    <scope>NUCLEOTIDE SEQUENCE [LARGE SCALE GENOMIC DNA]</scope>
    <source>
        <tissue evidence="2">Seedling</tissue>
    </source>
</reference>
<dbReference type="Proteomes" id="UP000251960">
    <property type="component" value="Chromosome 8"/>
</dbReference>